<dbReference type="GO" id="GO:0007160">
    <property type="term" value="P:cell-matrix adhesion"/>
    <property type="evidence" value="ECO:0007669"/>
    <property type="project" value="InterPro"/>
</dbReference>
<reference evidence="3" key="2">
    <citation type="submission" date="2025-09" db="UniProtKB">
        <authorList>
            <consortium name="Ensembl"/>
        </authorList>
    </citation>
    <scope>IDENTIFICATION</scope>
</reference>
<name>A0A3Q0SW50_AMPCI</name>
<dbReference type="GeneTree" id="ENSGT00940000164430"/>
<evidence type="ECO:0000256" key="2">
    <source>
        <dbReference type="SAM" id="SignalP"/>
    </source>
</evidence>
<keyword evidence="2" id="KW-0732">Signal</keyword>
<proteinExistence type="inferred from homology"/>
<comment type="similarity">
    <text evidence="1">Belongs to the ependymin family.</text>
</comment>
<dbReference type="Proteomes" id="UP000261340">
    <property type="component" value="Unplaced"/>
</dbReference>
<feature type="signal peptide" evidence="2">
    <location>
        <begin position="1"/>
        <end position="16"/>
    </location>
</feature>
<dbReference type="AlphaFoldDB" id="A0A3Q0SW50"/>
<accession>A0A3Q0SW50</accession>
<evidence type="ECO:0008006" key="5">
    <source>
        <dbReference type="Google" id="ProtNLM"/>
    </source>
</evidence>
<dbReference type="GO" id="GO:0005764">
    <property type="term" value="C:lysosome"/>
    <property type="evidence" value="ECO:0007669"/>
    <property type="project" value="TreeGrafter"/>
</dbReference>
<dbReference type="GO" id="GO:0005576">
    <property type="term" value="C:extracellular region"/>
    <property type="evidence" value="ECO:0007669"/>
    <property type="project" value="InterPro"/>
</dbReference>
<dbReference type="GO" id="GO:0005509">
    <property type="term" value="F:calcium ion binding"/>
    <property type="evidence" value="ECO:0007669"/>
    <property type="project" value="InterPro"/>
</dbReference>
<dbReference type="Pfam" id="PF00811">
    <property type="entry name" value="Ependymin"/>
    <property type="match status" value="1"/>
</dbReference>
<evidence type="ECO:0000313" key="3">
    <source>
        <dbReference type="Ensembl" id="ENSACIP00000026987.1"/>
    </source>
</evidence>
<dbReference type="OMA" id="NQTCCKK"/>
<protein>
    <recommendedName>
        <fullName evidence="5">Ependymin-like 1</fullName>
    </recommendedName>
</protein>
<dbReference type="Ensembl" id="ENSACIT00000027695.1">
    <property type="protein sequence ID" value="ENSACIP00000026987.1"/>
    <property type="gene ID" value="ENSACIG00000020896.1"/>
</dbReference>
<evidence type="ECO:0000256" key="1">
    <source>
        <dbReference type="ARBA" id="ARBA00010771"/>
    </source>
</evidence>
<organism evidence="3 4">
    <name type="scientific">Amphilophus citrinellus</name>
    <name type="common">Midas cichlid</name>
    <name type="synonym">Cichlasoma citrinellum</name>
    <dbReference type="NCBI Taxonomy" id="61819"/>
    <lineage>
        <taxon>Eukaryota</taxon>
        <taxon>Metazoa</taxon>
        <taxon>Chordata</taxon>
        <taxon>Craniata</taxon>
        <taxon>Vertebrata</taxon>
        <taxon>Euteleostomi</taxon>
        <taxon>Actinopterygii</taxon>
        <taxon>Neopterygii</taxon>
        <taxon>Teleostei</taxon>
        <taxon>Neoteleostei</taxon>
        <taxon>Acanthomorphata</taxon>
        <taxon>Ovalentaria</taxon>
        <taxon>Cichlomorphae</taxon>
        <taxon>Cichliformes</taxon>
        <taxon>Cichlidae</taxon>
        <taxon>New World cichlids</taxon>
        <taxon>Cichlasomatinae</taxon>
        <taxon>Heroini</taxon>
        <taxon>Amphilophus</taxon>
    </lineage>
</organism>
<dbReference type="PANTHER" id="PTHR10697">
    <property type="entry name" value="MAMMALIAN EPENDYMIN-RELATED PROTEIN 1"/>
    <property type="match status" value="1"/>
</dbReference>
<dbReference type="SMART" id="SM00026">
    <property type="entry name" value="EPEND"/>
    <property type="match status" value="1"/>
</dbReference>
<evidence type="ECO:0000313" key="4">
    <source>
        <dbReference type="Proteomes" id="UP000261340"/>
    </source>
</evidence>
<feature type="chain" id="PRO_5018606627" description="Ependymin-like 1" evidence="2">
    <location>
        <begin position="17"/>
        <end position="215"/>
    </location>
</feature>
<keyword evidence="4" id="KW-1185">Reference proteome</keyword>
<reference evidence="3" key="1">
    <citation type="submission" date="2025-08" db="UniProtKB">
        <authorList>
            <consortium name="Ensembl"/>
        </authorList>
    </citation>
    <scope>IDENTIFICATION</scope>
</reference>
<sequence>MRVLILLVCLSVGCLAQIPRHCRYPPLMSGSLSVKLLAFSKYIYDGLGERIRFRQFGRYDNKTYQLDVLLLYRKGVMYQINSRNQTCTKKRLSTDFHPLAVPRNATLLGQVVLGSSSGPGQGILVNSWYGELQMKNRSGTIRATKYFTTVTEFGCIPVTTLYHTNTGEWVVNSFFNNVIGIVDPQKLNPPFFCLNAKLEENDGEEPATFLSLFKS</sequence>
<dbReference type="PANTHER" id="PTHR10697:SF5">
    <property type="entry name" value="EPENDYMIN-RELATED"/>
    <property type="match status" value="1"/>
</dbReference>
<dbReference type="InterPro" id="IPR001299">
    <property type="entry name" value="Ependymin"/>
</dbReference>